<gene>
    <name evidence="2" type="ORF">SOCE26_085050</name>
</gene>
<feature type="region of interest" description="Disordered" evidence="1">
    <location>
        <begin position="36"/>
        <end position="68"/>
    </location>
</feature>
<evidence type="ECO:0000313" key="3">
    <source>
        <dbReference type="Proteomes" id="UP000238348"/>
    </source>
</evidence>
<dbReference type="EMBL" id="CP012673">
    <property type="protein sequence ID" value="AUX46994.1"/>
    <property type="molecule type" value="Genomic_DNA"/>
</dbReference>
<sequence>MGYGLELKAGALVLCGGLVMVLLSACELPSYRCETAEPGGTDDEIPTESVGAGDFLRGGDDGEGGGEEVGSAPLAMAGSCSPVHSCTEMYEKCQEIGGRCTRKNSHGYTYCEICRDDCQLDRPYTYEICFRCGFH</sequence>
<reference evidence="2 3" key="1">
    <citation type="submission" date="2015-09" db="EMBL/GenBank/DDBJ databases">
        <title>Sorangium comparison.</title>
        <authorList>
            <person name="Zaburannyi N."/>
            <person name="Bunk B."/>
            <person name="Overmann J."/>
            <person name="Mueller R."/>
        </authorList>
    </citation>
    <scope>NUCLEOTIDE SEQUENCE [LARGE SCALE GENOMIC DNA]</scope>
    <source>
        <strain evidence="2 3">So ce26</strain>
    </source>
</reference>
<evidence type="ECO:0000256" key="1">
    <source>
        <dbReference type="SAM" id="MobiDB-lite"/>
    </source>
</evidence>
<name>A0A2L0F5Y3_SORCE</name>
<evidence type="ECO:0000313" key="2">
    <source>
        <dbReference type="EMBL" id="AUX46994.1"/>
    </source>
</evidence>
<protein>
    <submittedName>
        <fullName evidence="2">Uncharacterized protein</fullName>
    </submittedName>
</protein>
<dbReference type="AlphaFoldDB" id="A0A2L0F5Y3"/>
<organism evidence="2 3">
    <name type="scientific">Sorangium cellulosum</name>
    <name type="common">Polyangium cellulosum</name>
    <dbReference type="NCBI Taxonomy" id="56"/>
    <lineage>
        <taxon>Bacteria</taxon>
        <taxon>Pseudomonadati</taxon>
        <taxon>Myxococcota</taxon>
        <taxon>Polyangia</taxon>
        <taxon>Polyangiales</taxon>
        <taxon>Polyangiaceae</taxon>
        <taxon>Sorangium</taxon>
    </lineage>
</organism>
<accession>A0A2L0F5Y3</accession>
<dbReference type="Proteomes" id="UP000238348">
    <property type="component" value="Chromosome"/>
</dbReference>
<proteinExistence type="predicted"/>